<dbReference type="eggNOG" id="COG2172">
    <property type="taxonomic scope" value="Bacteria"/>
</dbReference>
<dbReference type="CDD" id="cd02205">
    <property type="entry name" value="CBS_pair_SF"/>
    <property type="match status" value="1"/>
</dbReference>
<dbReference type="Pfam" id="PF00571">
    <property type="entry name" value="CBS"/>
    <property type="match status" value="2"/>
</dbReference>
<dbReference type="PROSITE" id="PS51371">
    <property type="entry name" value="CBS"/>
    <property type="match status" value="2"/>
</dbReference>
<dbReference type="Gene3D" id="3.30.565.10">
    <property type="entry name" value="Histidine kinase-like ATPase, C-terminal domain"/>
    <property type="match status" value="1"/>
</dbReference>
<reference evidence="4 5" key="1">
    <citation type="journal article" date="2010" name="Stand. Genomic Sci.">
        <title>Complete genome sequence of Spirochaeta smaragdinae type strain (SEBR 4228).</title>
        <authorList>
            <person name="Mavromatis K."/>
            <person name="Yasawong M."/>
            <person name="Chertkov O."/>
            <person name="Lapidus A."/>
            <person name="Lucas S."/>
            <person name="Nolan M."/>
            <person name="Del Rio T.G."/>
            <person name="Tice H."/>
            <person name="Cheng J.F."/>
            <person name="Pitluck S."/>
            <person name="Liolios K."/>
            <person name="Ivanova N."/>
            <person name="Tapia R."/>
            <person name="Han C."/>
            <person name="Bruce D."/>
            <person name="Goodwin L."/>
            <person name="Pati A."/>
            <person name="Chen A."/>
            <person name="Palaniappan K."/>
            <person name="Land M."/>
            <person name="Hauser L."/>
            <person name="Chang Y.J."/>
            <person name="Jeffries C.D."/>
            <person name="Detter J.C."/>
            <person name="Rohde M."/>
            <person name="Brambilla E."/>
            <person name="Spring S."/>
            <person name="Goker M."/>
            <person name="Sikorski J."/>
            <person name="Woyke T."/>
            <person name="Bristow J."/>
            <person name="Eisen J.A."/>
            <person name="Markowitz V."/>
            <person name="Hugenholtz P."/>
            <person name="Klenk H.P."/>
            <person name="Kyrpides N.C."/>
        </authorList>
    </citation>
    <scope>NUCLEOTIDE SEQUENCE [LARGE SCALE GENOMIC DNA]</scope>
    <source>
        <strain evidence="5">DSM 11293 / JCM 15392 / SEBR 4228</strain>
    </source>
</reference>
<dbReference type="PANTHER" id="PTHR43080:SF2">
    <property type="entry name" value="CBS DOMAIN-CONTAINING PROTEIN"/>
    <property type="match status" value="1"/>
</dbReference>
<sequence length="319" mass="35953">MRAIPINTYDSPTVILELIYRLKVKDVMCKEVTTAGRNTPLREIQQTMRRRGITGMPIAESGRLFGIVSMDDIIRALEGGYIDEAAEMHMSRKLIFLEEDMPVSFAISYFEKYSYHRFPILDKTNKLVGIITSRDIITRLLVEINKEMERIERISIPSPDALQGKASMEFRVIRNDFENAGHASTEIKKLLKQRGTDVKIIRRVSIAAYELEMNLVVHSDGGTISIEIDEQKIVIVSRDGGPGIQDVELALKEGWTTANEWIRSLGFGAGMGLPNCRRVADQFTLVSHTDGAERGTVARAEILLPHKEEEKEGVRHENG</sequence>
<protein>
    <submittedName>
        <fullName evidence="4">Signal transduction protein with CBS domains</fullName>
    </submittedName>
</protein>
<evidence type="ECO:0000256" key="2">
    <source>
        <dbReference type="PROSITE-ProRule" id="PRU00703"/>
    </source>
</evidence>
<dbReference type="KEGG" id="ssm:Spirs_1313"/>
<dbReference type="InterPro" id="IPR003594">
    <property type="entry name" value="HATPase_dom"/>
</dbReference>
<dbReference type="Proteomes" id="UP000002318">
    <property type="component" value="Chromosome"/>
</dbReference>
<dbReference type="HOGENOM" id="CLU_926298_0_0_12"/>
<name>E1R418_SEDSS</name>
<dbReference type="Pfam" id="PF02518">
    <property type="entry name" value="HATPase_c"/>
    <property type="match status" value="1"/>
</dbReference>
<dbReference type="SUPFAM" id="SSF55874">
    <property type="entry name" value="ATPase domain of HSP90 chaperone/DNA topoisomerase II/histidine kinase"/>
    <property type="match status" value="1"/>
</dbReference>
<dbReference type="InterPro" id="IPR000644">
    <property type="entry name" value="CBS_dom"/>
</dbReference>
<dbReference type="InterPro" id="IPR051257">
    <property type="entry name" value="Diverse_CBS-Domain"/>
</dbReference>
<keyword evidence="1 2" id="KW-0129">CBS domain</keyword>
<feature type="domain" description="CBS" evidence="3">
    <location>
        <begin position="90"/>
        <end position="147"/>
    </location>
</feature>
<accession>E1R418</accession>
<dbReference type="InterPro" id="IPR046342">
    <property type="entry name" value="CBS_dom_sf"/>
</dbReference>
<dbReference type="SUPFAM" id="SSF54631">
    <property type="entry name" value="CBS-domain pair"/>
    <property type="match status" value="1"/>
</dbReference>
<gene>
    <name evidence="4" type="ordered locus">Spirs_1313</name>
</gene>
<dbReference type="eggNOG" id="COG2524">
    <property type="taxonomic scope" value="Bacteria"/>
</dbReference>
<keyword evidence="5" id="KW-1185">Reference proteome</keyword>
<evidence type="ECO:0000313" key="5">
    <source>
        <dbReference type="Proteomes" id="UP000002318"/>
    </source>
</evidence>
<dbReference type="SMART" id="SM00116">
    <property type="entry name" value="CBS"/>
    <property type="match status" value="2"/>
</dbReference>
<evidence type="ECO:0000259" key="3">
    <source>
        <dbReference type="PROSITE" id="PS51371"/>
    </source>
</evidence>
<evidence type="ECO:0000256" key="1">
    <source>
        <dbReference type="ARBA" id="ARBA00023122"/>
    </source>
</evidence>
<feature type="domain" description="CBS" evidence="3">
    <location>
        <begin position="28"/>
        <end position="84"/>
    </location>
</feature>
<organism evidence="4 5">
    <name type="scientific">Sediminispirochaeta smaragdinae (strain DSM 11293 / JCM 15392 / SEBR 4228)</name>
    <name type="common">Spirochaeta smaragdinae</name>
    <dbReference type="NCBI Taxonomy" id="573413"/>
    <lineage>
        <taxon>Bacteria</taxon>
        <taxon>Pseudomonadati</taxon>
        <taxon>Spirochaetota</taxon>
        <taxon>Spirochaetia</taxon>
        <taxon>Spirochaetales</taxon>
        <taxon>Spirochaetaceae</taxon>
        <taxon>Sediminispirochaeta</taxon>
    </lineage>
</organism>
<dbReference type="RefSeq" id="WP_013253904.1">
    <property type="nucleotide sequence ID" value="NC_014364.1"/>
</dbReference>
<dbReference type="AlphaFoldDB" id="E1R418"/>
<dbReference type="EMBL" id="CP002116">
    <property type="protein sequence ID" value="ADK80440.1"/>
    <property type="molecule type" value="Genomic_DNA"/>
</dbReference>
<dbReference type="PANTHER" id="PTHR43080">
    <property type="entry name" value="CBS DOMAIN-CONTAINING PROTEIN CBSX3, MITOCHONDRIAL"/>
    <property type="match status" value="1"/>
</dbReference>
<evidence type="ECO:0000313" key="4">
    <source>
        <dbReference type="EMBL" id="ADK80440.1"/>
    </source>
</evidence>
<dbReference type="Gene3D" id="3.10.580.10">
    <property type="entry name" value="CBS-domain"/>
    <property type="match status" value="2"/>
</dbReference>
<proteinExistence type="predicted"/>
<dbReference type="STRING" id="573413.Spirs_1313"/>
<dbReference type="InterPro" id="IPR036890">
    <property type="entry name" value="HATPase_C_sf"/>
</dbReference>